<dbReference type="AlphaFoldDB" id="A0A1J4RRJ9"/>
<evidence type="ECO:0000256" key="1">
    <source>
        <dbReference type="ARBA" id="ARBA00013160"/>
    </source>
</evidence>
<dbReference type="Pfam" id="PF00579">
    <property type="entry name" value="tRNA-synt_1b"/>
    <property type="match status" value="1"/>
</dbReference>
<dbReference type="EC" id="6.1.1.1" evidence="1 8"/>
<evidence type="ECO:0000256" key="6">
    <source>
        <dbReference type="ARBA" id="ARBA00023146"/>
    </source>
</evidence>
<evidence type="ECO:0000256" key="10">
    <source>
        <dbReference type="RuleBase" id="RU363036"/>
    </source>
</evidence>
<keyword evidence="3 10" id="KW-0547">Nucleotide-binding</keyword>
<reference evidence="11 12" key="1">
    <citation type="journal article" date="2016" name="Environ. Microbiol.">
        <title>Genomic resolution of a cold subsurface aquifer community provides metabolic insights for novel microbes adapted to high CO concentrations.</title>
        <authorList>
            <person name="Probst A.J."/>
            <person name="Castelle C.J."/>
            <person name="Singh A."/>
            <person name="Brown C.T."/>
            <person name="Anantharaman K."/>
            <person name="Sharon I."/>
            <person name="Hug L.A."/>
            <person name="Burstein D."/>
            <person name="Emerson J.B."/>
            <person name="Thomas B.C."/>
            <person name="Banfield J.F."/>
        </authorList>
    </citation>
    <scope>NUCLEOTIDE SEQUENCE [LARGE SCALE GENOMIC DNA]</scope>
    <source>
        <strain evidence="11">CG1_02_47_37</strain>
    </source>
</reference>
<name>A0A1J4RRJ9_9BACT</name>
<dbReference type="Gene3D" id="1.10.240.10">
    <property type="entry name" value="Tyrosyl-Transfer RNA Synthetase"/>
    <property type="match status" value="1"/>
</dbReference>
<gene>
    <name evidence="11" type="ORF">AUJ59_01270</name>
</gene>
<evidence type="ECO:0000256" key="7">
    <source>
        <dbReference type="ARBA" id="ARBA00048248"/>
    </source>
</evidence>
<evidence type="ECO:0000256" key="3">
    <source>
        <dbReference type="ARBA" id="ARBA00022741"/>
    </source>
</evidence>
<dbReference type="PROSITE" id="PS00178">
    <property type="entry name" value="AA_TRNA_LIGASE_I"/>
    <property type="match status" value="1"/>
</dbReference>
<keyword evidence="2 10" id="KW-0436">Ligase</keyword>
<dbReference type="GO" id="GO:0004831">
    <property type="term" value="F:tyrosine-tRNA ligase activity"/>
    <property type="evidence" value="ECO:0007669"/>
    <property type="project" value="UniProtKB-UniRule"/>
</dbReference>
<evidence type="ECO:0000256" key="8">
    <source>
        <dbReference type="NCBIfam" id="TIGR00234"/>
    </source>
</evidence>
<dbReference type="InterPro" id="IPR002307">
    <property type="entry name" value="Tyr-tRNA-ligase"/>
</dbReference>
<dbReference type="CDD" id="cd00805">
    <property type="entry name" value="TyrRS_core"/>
    <property type="match status" value="1"/>
</dbReference>
<comment type="catalytic activity">
    <reaction evidence="7">
        <text>tRNA(Tyr) + L-tyrosine + ATP = L-tyrosyl-tRNA(Tyr) + AMP + diphosphate + H(+)</text>
        <dbReference type="Rhea" id="RHEA:10220"/>
        <dbReference type="Rhea" id="RHEA-COMP:9706"/>
        <dbReference type="Rhea" id="RHEA-COMP:9707"/>
        <dbReference type="ChEBI" id="CHEBI:15378"/>
        <dbReference type="ChEBI" id="CHEBI:30616"/>
        <dbReference type="ChEBI" id="CHEBI:33019"/>
        <dbReference type="ChEBI" id="CHEBI:58315"/>
        <dbReference type="ChEBI" id="CHEBI:78442"/>
        <dbReference type="ChEBI" id="CHEBI:78536"/>
        <dbReference type="ChEBI" id="CHEBI:456215"/>
        <dbReference type="EC" id="6.1.1.1"/>
    </reaction>
</comment>
<dbReference type="Gene3D" id="3.10.290.10">
    <property type="entry name" value="RNA-binding S4 domain"/>
    <property type="match status" value="1"/>
</dbReference>
<dbReference type="InterPro" id="IPR036986">
    <property type="entry name" value="S4_RNA-bd_sf"/>
</dbReference>
<dbReference type="NCBIfam" id="TIGR00234">
    <property type="entry name" value="tyrS"/>
    <property type="match status" value="1"/>
</dbReference>
<keyword evidence="6 10" id="KW-0030">Aminoacyl-tRNA synthetase</keyword>
<dbReference type="CDD" id="cd00165">
    <property type="entry name" value="S4"/>
    <property type="match status" value="1"/>
</dbReference>
<evidence type="ECO:0000256" key="9">
    <source>
        <dbReference type="PROSITE-ProRule" id="PRU00182"/>
    </source>
</evidence>
<proteinExistence type="inferred from homology"/>
<dbReference type="InterPro" id="IPR024088">
    <property type="entry name" value="Tyr-tRNA-ligase_bac-type"/>
</dbReference>
<keyword evidence="4 10" id="KW-0067">ATP-binding</keyword>
<evidence type="ECO:0000313" key="11">
    <source>
        <dbReference type="EMBL" id="OIN89543.1"/>
    </source>
</evidence>
<evidence type="ECO:0000256" key="2">
    <source>
        <dbReference type="ARBA" id="ARBA00022598"/>
    </source>
</evidence>
<dbReference type="InterPro" id="IPR002305">
    <property type="entry name" value="aa-tRNA-synth_Ic"/>
</dbReference>
<dbReference type="GO" id="GO:0005829">
    <property type="term" value="C:cytosol"/>
    <property type="evidence" value="ECO:0007669"/>
    <property type="project" value="TreeGrafter"/>
</dbReference>
<dbReference type="GO" id="GO:0003723">
    <property type="term" value="F:RNA binding"/>
    <property type="evidence" value="ECO:0007669"/>
    <property type="project" value="UniProtKB-KW"/>
</dbReference>
<dbReference type="PANTHER" id="PTHR11766">
    <property type="entry name" value="TYROSYL-TRNA SYNTHETASE"/>
    <property type="match status" value="1"/>
</dbReference>
<evidence type="ECO:0000256" key="4">
    <source>
        <dbReference type="ARBA" id="ARBA00022840"/>
    </source>
</evidence>
<dbReference type="InterPro" id="IPR014729">
    <property type="entry name" value="Rossmann-like_a/b/a_fold"/>
</dbReference>
<comment type="caution">
    <text evidence="11">The sequence shown here is derived from an EMBL/GenBank/DDBJ whole genome shotgun (WGS) entry which is preliminary data.</text>
</comment>
<dbReference type="InterPro" id="IPR001412">
    <property type="entry name" value="aa-tRNA-synth_I_CS"/>
</dbReference>
<dbReference type="GO" id="GO:0006437">
    <property type="term" value="P:tyrosyl-tRNA aminoacylation"/>
    <property type="evidence" value="ECO:0007669"/>
    <property type="project" value="UniProtKB-UniRule"/>
</dbReference>
<organism evidence="11 12">
    <name type="scientific">Candidatus Beckwithbacteria bacterium CG1_02_47_37</name>
    <dbReference type="NCBI Taxonomy" id="1805034"/>
    <lineage>
        <taxon>Bacteria</taxon>
        <taxon>Candidatus Beckwithiibacteriota</taxon>
    </lineage>
</organism>
<dbReference type="PROSITE" id="PS50889">
    <property type="entry name" value="S4"/>
    <property type="match status" value="1"/>
</dbReference>
<dbReference type="Gene3D" id="3.40.50.620">
    <property type="entry name" value="HUPs"/>
    <property type="match status" value="1"/>
</dbReference>
<keyword evidence="5 10" id="KW-0648">Protein biosynthesis</keyword>
<dbReference type="Proteomes" id="UP000183144">
    <property type="component" value="Unassembled WGS sequence"/>
</dbReference>
<protein>
    <recommendedName>
        <fullName evidence="1 8">Tyrosine--tRNA ligase</fullName>
        <ecNumber evidence="1 8">6.1.1.1</ecNumber>
    </recommendedName>
</protein>
<evidence type="ECO:0000313" key="12">
    <source>
        <dbReference type="Proteomes" id="UP000183144"/>
    </source>
</evidence>
<accession>A0A1J4RRJ9</accession>
<keyword evidence="9" id="KW-0694">RNA-binding</keyword>
<dbReference type="STRING" id="1805034.AUJ59_01270"/>
<dbReference type="SUPFAM" id="SSF55174">
    <property type="entry name" value="Alpha-L RNA-binding motif"/>
    <property type="match status" value="1"/>
</dbReference>
<evidence type="ECO:0000256" key="5">
    <source>
        <dbReference type="ARBA" id="ARBA00022917"/>
    </source>
</evidence>
<dbReference type="SUPFAM" id="SSF52374">
    <property type="entry name" value="Nucleotidylyl transferase"/>
    <property type="match status" value="1"/>
</dbReference>
<dbReference type="PRINTS" id="PR01040">
    <property type="entry name" value="TRNASYNTHTYR"/>
</dbReference>
<dbReference type="GO" id="GO:0005524">
    <property type="term" value="F:ATP binding"/>
    <property type="evidence" value="ECO:0007669"/>
    <property type="project" value="UniProtKB-KW"/>
</dbReference>
<comment type="similarity">
    <text evidence="10">Belongs to the class-I aminoacyl-tRNA synthetase family.</text>
</comment>
<sequence>MLTTDYVLTRGVEQILPTKQGLAKLMATRKISLYEGFDPTSPSLHIGHLIGIRKLAQFQKLGHQVIFLIGDFTGMIGDPTDKTSARQKLTHEQMLNNLKGYKEQVKNIIDFDGDNPVKIVFNYDWLSKLTFADVVELATHFTVQQMIERDFYQERLKQNKPIYLHEFMYPLMQGYDSAHMAVDLEIGGNDQMFNLLAGRTLEKAYKNKDKFCLTTKLLTDPTGAKMGKTTGNTVNLTDSPNDIFGKIMALPDSLLPLGFELLTDMDQPETEPMTAKKILALEVVKQIHGEKSAHAAQKNFEQTFQKKAPEYKQKIKAQANLMLTVAQIAGSNSEAKRLIAQGAVDVNGVKASDGTVTMRAGDKVKIGQKTFVKVI</sequence>
<dbReference type="PANTHER" id="PTHR11766:SF1">
    <property type="entry name" value="TYROSINE--TRNA LIGASE"/>
    <property type="match status" value="1"/>
</dbReference>
<dbReference type="EMBL" id="MNUI01000025">
    <property type="protein sequence ID" value="OIN89543.1"/>
    <property type="molecule type" value="Genomic_DNA"/>
</dbReference>